<organism evidence="1">
    <name type="scientific">marine metagenome</name>
    <dbReference type="NCBI Taxonomy" id="408172"/>
    <lineage>
        <taxon>unclassified sequences</taxon>
        <taxon>metagenomes</taxon>
        <taxon>ecological metagenomes</taxon>
    </lineage>
</organism>
<evidence type="ECO:0000313" key="1">
    <source>
        <dbReference type="EMBL" id="SVA21177.1"/>
    </source>
</evidence>
<sequence>MVEMTFIGLQSFYKDINIKHTLNGFV</sequence>
<proteinExistence type="predicted"/>
<protein>
    <submittedName>
        <fullName evidence="1">Uncharacterized protein</fullName>
    </submittedName>
</protein>
<dbReference type="EMBL" id="UINC01005414">
    <property type="protein sequence ID" value="SVA21177.1"/>
    <property type="molecule type" value="Genomic_DNA"/>
</dbReference>
<accession>A0A381U1N5</accession>
<name>A0A381U1N5_9ZZZZ</name>
<dbReference type="AlphaFoldDB" id="A0A381U1N5"/>
<reference evidence="1" key="1">
    <citation type="submission" date="2018-05" db="EMBL/GenBank/DDBJ databases">
        <authorList>
            <person name="Lanie J.A."/>
            <person name="Ng W.-L."/>
            <person name="Kazmierczak K.M."/>
            <person name="Andrzejewski T.M."/>
            <person name="Davidsen T.M."/>
            <person name="Wayne K.J."/>
            <person name="Tettelin H."/>
            <person name="Glass J.I."/>
            <person name="Rusch D."/>
            <person name="Podicherti R."/>
            <person name="Tsui H.-C.T."/>
            <person name="Winkler M.E."/>
        </authorList>
    </citation>
    <scope>NUCLEOTIDE SEQUENCE</scope>
</reference>
<gene>
    <name evidence="1" type="ORF">METZ01_LOCUS74031</name>
</gene>